<dbReference type="Pfam" id="PF05708">
    <property type="entry name" value="Peptidase_C92"/>
    <property type="match status" value="1"/>
</dbReference>
<dbReference type="Gene3D" id="3.90.1720.10">
    <property type="entry name" value="endopeptidase domain like (from Nostoc punctiforme)"/>
    <property type="match status" value="1"/>
</dbReference>
<gene>
    <name evidence="1" type="ORF">RY67_1224</name>
</gene>
<dbReference type="RefSeq" id="WP_060620639.1">
    <property type="nucleotide sequence ID" value="NZ_CP010411.1"/>
</dbReference>
<name>A0A0M4MGU9_BIFLI</name>
<dbReference type="SUPFAM" id="SSF54001">
    <property type="entry name" value="Cysteine proteinases"/>
    <property type="match status" value="1"/>
</dbReference>
<accession>A0A0M4MGU9</accession>
<protein>
    <submittedName>
        <fullName evidence="1">Septation ring formation regulator ezrA</fullName>
    </submittedName>
</protein>
<reference evidence="1 2" key="1">
    <citation type="submission" date="2014-12" db="EMBL/GenBank/DDBJ databases">
        <title>Complete genome sequence of Bifidobacterium longum subsp. infantis BT1.</title>
        <authorList>
            <person name="Kim J.F."/>
            <person name="Kwak M.-J."/>
        </authorList>
    </citation>
    <scope>NUCLEOTIDE SEQUENCE [LARGE SCALE GENOMIC DNA]</scope>
    <source>
        <strain evidence="1 2">BT1</strain>
    </source>
</reference>
<evidence type="ECO:0000313" key="1">
    <source>
        <dbReference type="EMBL" id="ALE09254.1"/>
    </source>
</evidence>
<dbReference type="InterPro" id="IPR038765">
    <property type="entry name" value="Papain-like_cys_pep_sf"/>
</dbReference>
<proteinExistence type="predicted"/>
<dbReference type="EMBL" id="CP010411">
    <property type="protein sequence ID" value="ALE09254.1"/>
    <property type="molecule type" value="Genomic_DNA"/>
</dbReference>
<dbReference type="Proteomes" id="UP000067206">
    <property type="component" value="Chromosome"/>
</dbReference>
<dbReference type="PATRIC" id="fig|1682.24.peg.1191"/>
<evidence type="ECO:0000313" key="2">
    <source>
        <dbReference type="Proteomes" id="UP000067206"/>
    </source>
</evidence>
<dbReference type="InterPro" id="IPR024453">
    <property type="entry name" value="Peptidase_C92"/>
</dbReference>
<dbReference type="AlphaFoldDB" id="A0A0M4MGU9"/>
<organism evidence="1 2">
    <name type="scientific">Bifidobacterium longum subsp. infantis</name>
    <dbReference type="NCBI Taxonomy" id="1682"/>
    <lineage>
        <taxon>Bacteria</taxon>
        <taxon>Bacillati</taxon>
        <taxon>Actinomycetota</taxon>
        <taxon>Actinomycetes</taxon>
        <taxon>Bifidobacteriales</taxon>
        <taxon>Bifidobacteriaceae</taxon>
        <taxon>Bifidobacterium</taxon>
    </lineage>
</organism>
<sequence>MKTLKVTLAVFLSLSVFIATPGIAFAANTSPHPDIPTDSRYAKAYQEDQETIAEINRNLPQLLAEGQEAARHDAKAGEPVLLANSLGTYGDILVSTLIDSGSVAFSGHAAIVSSSSSTTIESYAQNWSPINKDGVQKYSNNWGSKSGAFLVRPYGVSSAQFSSAAGYAASQVGKGYNWNFFDKNRTDKFYCSQLVWRAWLNAGINTETGSVPNGVIAPADLVNSSNTYVVRRV</sequence>